<sequence>MPHIVLQLSGTPDDTLSRQAVRAVSQLTVDTLHKAPEVIAVSVEYIPHERWFIGGTPLSEQGKNAFHLDISVTDETNTKAEKARFIAQVFETLSAILGNVHECSYIHVIDARAAAYGYGGRTQEYRHQRTPAL</sequence>
<dbReference type="OrthoDB" id="8561934at2"/>
<dbReference type="KEGG" id="pfg:AB870_06065"/>
<dbReference type="PATRIC" id="fig|656179.3.peg.1315"/>
<dbReference type="STRING" id="656179.AB870_06065"/>
<dbReference type="Proteomes" id="UP000035651">
    <property type="component" value="Chromosome"/>
</dbReference>
<organism evidence="1 2">
    <name type="scientific">Pandoraea faecigallinarum</name>
    <dbReference type="NCBI Taxonomy" id="656179"/>
    <lineage>
        <taxon>Bacteria</taxon>
        <taxon>Pseudomonadati</taxon>
        <taxon>Pseudomonadota</taxon>
        <taxon>Betaproteobacteria</taxon>
        <taxon>Burkholderiales</taxon>
        <taxon>Burkholderiaceae</taxon>
        <taxon>Pandoraea</taxon>
    </lineage>
</organism>
<reference evidence="1" key="1">
    <citation type="submission" date="2016-06" db="EMBL/GenBank/DDBJ databases">
        <title>Complete Genome Sequence of Pandoraea faecigallinarum DSM-23572.</title>
        <authorList>
            <person name="Yong D."/>
            <person name="Ee R."/>
            <person name="Lim Y.-L."/>
            <person name="Yin W.-F."/>
            <person name="Chan K.-G."/>
        </authorList>
    </citation>
    <scope>NUCLEOTIDE SEQUENCE</scope>
    <source>
        <strain evidence="1">DSM 23572</strain>
    </source>
</reference>
<dbReference type="SUPFAM" id="SSF55331">
    <property type="entry name" value="Tautomerase/MIF"/>
    <property type="match status" value="1"/>
</dbReference>
<dbReference type="EMBL" id="CP011807">
    <property type="protein sequence ID" value="AKM29773.1"/>
    <property type="molecule type" value="Genomic_DNA"/>
</dbReference>
<protein>
    <submittedName>
        <fullName evidence="1">4-oxalocrotonate tautomerase</fullName>
    </submittedName>
</protein>
<dbReference type="RefSeq" id="WP_047905704.1">
    <property type="nucleotide sequence ID" value="NZ_CP011807.3"/>
</dbReference>
<dbReference type="PANTHER" id="PTHR35530:SF1">
    <property type="entry name" value="2-HYDROXYMUCONATE TAUTOMERASE"/>
    <property type="match status" value="1"/>
</dbReference>
<dbReference type="PANTHER" id="PTHR35530">
    <property type="entry name" value="TAUTOMERASE-RELATED"/>
    <property type="match status" value="1"/>
</dbReference>
<dbReference type="Gene3D" id="3.30.429.10">
    <property type="entry name" value="Macrophage Migration Inhibitory Factor"/>
    <property type="match status" value="2"/>
</dbReference>
<evidence type="ECO:0000313" key="1">
    <source>
        <dbReference type="EMBL" id="AKM29773.1"/>
    </source>
</evidence>
<name>A0A0H3WT63_9BURK</name>
<keyword evidence="2" id="KW-1185">Reference proteome</keyword>
<gene>
    <name evidence="1" type="ORF">AB870_06065</name>
</gene>
<dbReference type="InterPro" id="IPR014347">
    <property type="entry name" value="Tautomerase/MIF_sf"/>
</dbReference>
<evidence type="ECO:0000313" key="2">
    <source>
        <dbReference type="Proteomes" id="UP000035651"/>
    </source>
</evidence>
<accession>A0A0H3WT63</accession>
<dbReference type="AlphaFoldDB" id="A0A0H3WT63"/>
<proteinExistence type="predicted"/>